<dbReference type="STRING" id="144026.SAMN04488568_1361"/>
<sequence>TGHITDTDTGMVYMQARYYDPAIGRFLSGDPVGFAQGGVGYFNRYAYVGNNPVNATDPTGEFGNLAIGFIVGLAAGGIDAGIQAYTTRNEVGGPRVDWGQSGRTALVAGATTALGPLGGAAVSALGSGIEAGLDSAAAGHSAAETTVNVLASAAIGGTVARLTGGAGTKATAGLAVREMAGGVPAGSAISAQQSIAAGTGVLVATAISEGLDTAVELGGQGLDAAASTAGALGGQLYDAVMDSARPDVDREP</sequence>
<dbReference type="NCBIfam" id="TIGR03696">
    <property type="entry name" value="Rhs_assc_core"/>
    <property type="match status" value="1"/>
</dbReference>
<dbReference type="AlphaFoldDB" id="A0A1G9X332"/>
<dbReference type="EMBL" id="FNHG01000036">
    <property type="protein sequence ID" value="SDM91159.1"/>
    <property type="molecule type" value="Genomic_DNA"/>
</dbReference>
<proteinExistence type="predicted"/>
<dbReference type="InterPro" id="IPR022385">
    <property type="entry name" value="Rhs_assc_core"/>
</dbReference>
<organism evidence="1 2">
    <name type="scientific">Maricaulis salignorans</name>
    <dbReference type="NCBI Taxonomy" id="144026"/>
    <lineage>
        <taxon>Bacteria</taxon>
        <taxon>Pseudomonadati</taxon>
        <taxon>Pseudomonadota</taxon>
        <taxon>Alphaproteobacteria</taxon>
        <taxon>Maricaulales</taxon>
        <taxon>Maricaulaceae</taxon>
        <taxon>Maricaulis</taxon>
    </lineage>
</organism>
<dbReference type="OrthoDB" id="7632616at2"/>
<dbReference type="PANTHER" id="PTHR32305">
    <property type="match status" value="1"/>
</dbReference>
<protein>
    <submittedName>
        <fullName evidence="1">RHS repeat-associated core domain-containing protein</fullName>
    </submittedName>
</protein>
<dbReference type="RefSeq" id="WP_143024178.1">
    <property type="nucleotide sequence ID" value="NZ_FNHG01000036.1"/>
</dbReference>
<gene>
    <name evidence="1" type="ORF">SAMN04488568_1361</name>
</gene>
<dbReference type="InterPro" id="IPR050708">
    <property type="entry name" value="T6SS_VgrG/RHS"/>
</dbReference>
<dbReference type="PANTHER" id="PTHR32305:SF15">
    <property type="entry name" value="PROTEIN RHSA-RELATED"/>
    <property type="match status" value="1"/>
</dbReference>
<accession>A0A1G9X332</accession>
<name>A0A1G9X332_9PROT</name>
<dbReference type="Gene3D" id="2.180.10.10">
    <property type="entry name" value="RHS repeat-associated core"/>
    <property type="match status" value="1"/>
</dbReference>
<feature type="non-terminal residue" evidence="1">
    <location>
        <position position="1"/>
    </location>
</feature>
<dbReference type="Proteomes" id="UP000199759">
    <property type="component" value="Unassembled WGS sequence"/>
</dbReference>
<evidence type="ECO:0000313" key="2">
    <source>
        <dbReference type="Proteomes" id="UP000199759"/>
    </source>
</evidence>
<evidence type="ECO:0000313" key="1">
    <source>
        <dbReference type="EMBL" id="SDM91159.1"/>
    </source>
</evidence>
<keyword evidence="2" id="KW-1185">Reference proteome</keyword>
<reference evidence="1 2" key="1">
    <citation type="submission" date="2016-10" db="EMBL/GenBank/DDBJ databases">
        <authorList>
            <person name="de Groot N.N."/>
        </authorList>
    </citation>
    <scope>NUCLEOTIDE SEQUENCE [LARGE SCALE GENOMIC DNA]</scope>
    <source>
        <strain evidence="1 2">DSM 16077</strain>
    </source>
</reference>